<keyword evidence="2" id="KW-0813">Transport</keyword>
<dbReference type="PANTHER" id="PTHR43335">
    <property type="entry name" value="ABC TRANSPORTER, ATP-BINDING PROTEIN"/>
    <property type="match status" value="1"/>
</dbReference>
<proteinExistence type="inferred from homology"/>
<sequence length="344" mass="36856">MAAISVAGLTKRYGQTVALDDLSFRVHENEVFGFLGPNGAGKSTTINVLLDFARPTAGDVRVFDHDAQRRSREIRRRTGVLPEGASTYDRLTGRQHLEFVIGSKGADDDPERLLERVDLVDAIDKKAGGYSKGMSQRLLLAMALVGDPDLLILDEPSTGLDPNGAREMRDIVREENARGATVFFSSHIMEQVEAVCDRVGILRDGEMVAVDTVSGLRDSVGQGSTLHVWVDHVDETALERVRSTPDVTAVTTEGEGRGGESAEPTIAVQTGGAKTDVIHAIESAGLEVRDFETEETSLEDVFHAYTTGSGSGAVAGEGTRTGTETDTDPEPDTGATEETEAGRR</sequence>
<dbReference type="Proteomes" id="UP001320972">
    <property type="component" value="Unassembled WGS sequence"/>
</dbReference>
<dbReference type="InterPro" id="IPR017871">
    <property type="entry name" value="ABC_transporter-like_CS"/>
</dbReference>
<keyword evidence="9" id="KW-1185">Reference proteome</keyword>
<reference evidence="7 9" key="1">
    <citation type="submission" date="2022-09" db="EMBL/GenBank/DDBJ databases">
        <title>Enrichment on poylsaccharides allowed isolation of novel metabolic and taxonomic groups of Haloarchaea.</title>
        <authorList>
            <person name="Sorokin D.Y."/>
            <person name="Elcheninov A.G."/>
            <person name="Khizhniak T.V."/>
            <person name="Kolganova T.V."/>
            <person name="Kublanov I.V."/>
        </authorList>
    </citation>
    <scope>NUCLEOTIDE SEQUENCE</scope>
    <source>
        <strain evidence="8 9">AArc-m2/3/4</strain>
        <strain evidence="7">AArc-xg1-1</strain>
    </source>
</reference>
<keyword evidence="3" id="KW-0547">Nucleotide-binding</keyword>
<dbReference type="PROSITE" id="PS00211">
    <property type="entry name" value="ABC_TRANSPORTER_1"/>
    <property type="match status" value="1"/>
</dbReference>
<dbReference type="GO" id="GO:0016887">
    <property type="term" value="F:ATP hydrolysis activity"/>
    <property type="evidence" value="ECO:0007669"/>
    <property type="project" value="InterPro"/>
</dbReference>
<protein>
    <submittedName>
        <fullName evidence="7">ABC transporter ATP-binding protein</fullName>
    </submittedName>
</protein>
<evidence type="ECO:0000313" key="9">
    <source>
        <dbReference type="Proteomes" id="UP001320972"/>
    </source>
</evidence>
<evidence type="ECO:0000313" key="8">
    <source>
        <dbReference type="EMBL" id="MCU4971919.1"/>
    </source>
</evidence>
<dbReference type="PROSITE" id="PS50893">
    <property type="entry name" value="ABC_TRANSPORTER_2"/>
    <property type="match status" value="1"/>
</dbReference>
<comment type="similarity">
    <text evidence="1">Belongs to the ABC transporter superfamily.</text>
</comment>
<feature type="region of interest" description="Disordered" evidence="5">
    <location>
        <begin position="304"/>
        <end position="344"/>
    </location>
</feature>
<dbReference type="SUPFAM" id="SSF52540">
    <property type="entry name" value="P-loop containing nucleoside triphosphate hydrolases"/>
    <property type="match status" value="1"/>
</dbReference>
<evidence type="ECO:0000256" key="1">
    <source>
        <dbReference type="ARBA" id="ARBA00005417"/>
    </source>
</evidence>
<dbReference type="Gene3D" id="3.40.50.300">
    <property type="entry name" value="P-loop containing nucleotide triphosphate hydrolases"/>
    <property type="match status" value="1"/>
</dbReference>
<dbReference type="EMBL" id="JAOPKA010000007">
    <property type="protein sequence ID" value="MCU4742336.1"/>
    <property type="molecule type" value="Genomic_DNA"/>
</dbReference>
<dbReference type="InterPro" id="IPR003439">
    <property type="entry name" value="ABC_transporter-like_ATP-bd"/>
</dbReference>
<evidence type="ECO:0000259" key="6">
    <source>
        <dbReference type="PROSITE" id="PS50893"/>
    </source>
</evidence>
<evidence type="ECO:0000313" key="7">
    <source>
        <dbReference type="EMBL" id="MCU4742336.1"/>
    </source>
</evidence>
<evidence type="ECO:0000256" key="4">
    <source>
        <dbReference type="ARBA" id="ARBA00022840"/>
    </source>
</evidence>
<dbReference type="PANTHER" id="PTHR43335:SF4">
    <property type="entry name" value="ABC TRANSPORTER, ATP-BINDING PROTEIN"/>
    <property type="match status" value="1"/>
</dbReference>
<evidence type="ECO:0000256" key="2">
    <source>
        <dbReference type="ARBA" id="ARBA00022448"/>
    </source>
</evidence>
<feature type="domain" description="ABC transporter" evidence="6">
    <location>
        <begin position="4"/>
        <end position="229"/>
    </location>
</feature>
<dbReference type="Proteomes" id="UP001321018">
    <property type="component" value="Unassembled WGS sequence"/>
</dbReference>
<accession>A0AAP2YZI5</accession>
<dbReference type="RefSeq" id="WP_338004160.1">
    <property type="nucleotide sequence ID" value="NZ_JAOPKA010000007.1"/>
</dbReference>
<organism evidence="7 10">
    <name type="scientific">Natronoglomus mannanivorans</name>
    <dbReference type="NCBI Taxonomy" id="2979990"/>
    <lineage>
        <taxon>Archaea</taxon>
        <taxon>Methanobacteriati</taxon>
        <taxon>Methanobacteriota</taxon>
        <taxon>Stenosarchaea group</taxon>
        <taxon>Halobacteria</taxon>
        <taxon>Halobacteriales</taxon>
        <taxon>Natrialbaceae</taxon>
        <taxon>Natronoglomus</taxon>
    </lineage>
</organism>
<dbReference type="InterPro" id="IPR003593">
    <property type="entry name" value="AAA+_ATPase"/>
</dbReference>
<evidence type="ECO:0000313" key="10">
    <source>
        <dbReference type="Proteomes" id="UP001321018"/>
    </source>
</evidence>
<dbReference type="SMART" id="SM00382">
    <property type="entry name" value="AAA"/>
    <property type="match status" value="1"/>
</dbReference>
<keyword evidence="4 7" id="KW-0067">ATP-binding</keyword>
<dbReference type="GO" id="GO:0005524">
    <property type="term" value="F:ATP binding"/>
    <property type="evidence" value="ECO:0007669"/>
    <property type="project" value="UniProtKB-KW"/>
</dbReference>
<dbReference type="Pfam" id="PF00005">
    <property type="entry name" value="ABC_tran"/>
    <property type="match status" value="1"/>
</dbReference>
<dbReference type="CDD" id="cd03230">
    <property type="entry name" value="ABC_DR_subfamily_A"/>
    <property type="match status" value="1"/>
</dbReference>
<dbReference type="AlphaFoldDB" id="A0AAP2YZI5"/>
<dbReference type="EMBL" id="JAOPKB010000002">
    <property type="protein sequence ID" value="MCU4971919.1"/>
    <property type="molecule type" value="Genomic_DNA"/>
</dbReference>
<name>A0AAP2YZI5_9EURY</name>
<evidence type="ECO:0000256" key="5">
    <source>
        <dbReference type="SAM" id="MobiDB-lite"/>
    </source>
</evidence>
<comment type="caution">
    <text evidence="7">The sequence shown here is derived from an EMBL/GenBank/DDBJ whole genome shotgun (WGS) entry which is preliminary data.</text>
</comment>
<gene>
    <name evidence="8" type="ORF">OB955_04090</name>
    <name evidence="7" type="ORF">OB960_13120</name>
</gene>
<dbReference type="InterPro" id="IPR027417">
    <property type="entry name" value="P-loop_NTPase"/>
</dbReference>
<feature type="compositionally biased region" description="Acidic residues" evidence="5">
    <location>
        <begin position="325"/>
        <end position="344"/>
    </location>
</feature>
<evidence type="ECO:0000256" key="3">
    <source>
        <dbReference type="ARBA" id="ARBA00022741"/>
    </source>
</evidence>